<sequence>MRIGIVGTGRMGSVISKCLVSNYTLTLYNRSSQRAKVLADELKAQYVDEPLGLSTCEVILLSVPADQIATVAAEVAAFCKTDTIIVNTATKAFISTELRSRHPHVYFVDAKIIGHAGSMEFGQSAYVIIDTSEKLFKPLKNIFSLIGTVERGDSKLAPTLSTLATEVGIRAAVLLKSELAPYHLAPELEKVLIESIGAGTMKAYINGDLGHFGQEIARRIEAEIGVEE</sequence>
<evidence type="ECO:0000313" key="4">
    <source>
        <dbReference type="Proteomes" id="UP001179280"/>
    </source>
</evidence>
<comment type="caution">
    <text evidence="3">The sequence shown here is derived from an EMBL/GenBank/DDBJ whole genome shotgun (WGS) entry which is preliminary data.</text>
</comment>
<dbReference type="SUPFAM" id="SSF51735">
    <property type="entry name" value="NAD(P)-binding Rossmann-fold domains"/>
    <property type="match status" value="1"/>
</dbReference>
<keyword evidence="1" id="KW-0560">Oxidoreductase</keyword>
<evidence type="ECO:0000259" key="2">
    <source>
        <dbReference type="Pfam" id="PF03446"/>
    </source>
</evidence>
<dbReference type="InterPro" id="IPR050812">
    <property type="entry name" value="Preph/Arog_dehydrog"/>
</dbReference>
<dbReference type="Gene3D" id="3.40.50.720">
    <property type="entry name" value="NAD(P)-binding Rossmann-like Domain"/>
    <property type="match status" value="1"/>
</dbReference>
<protein>
    <submittedName>
        <fullName evidence="3">3-hydroxyisobutyrate dehydrogenase-like beta-hydroxyacid dehydrogenase</fullName>
    </submittedName>
</protein>
<dbReference type="Pfam" id="PF03446">
    <property type="entry name" value="NAD_binding_2"/>
    <property type="match status" value="1"/>
</dbReference>
<evidence type="ECO:0000256" key="1">
    <source>
        <dbReference type="ARBA" id="ARBA00023002"/>
    </source>
</evidence>
<dbReference type="Proteomes" id="UP001179280">
    <property type="component" value="Unassembled WGS sequence"/>
</dbReference>
<dbReference type="PANTHER" id="PTHR21363">
    <property type="entry name" value="PREPHENATE DEHYDROGENASE"/>
    <property type="match status" value="1"/>
</dbReference>
<accession>A0ABS2STQ5</accession>
<evidence type="ECO:0000313" key="3">
    <source>
        <dbReference type="EMBL" id="MBM7838909.1"/>
    </source>
</evidence>
<dbReference type="PANTHER" id="PTHR21363:SF0">
    <property type="entry name" value="PREPHENATE DEHYDROGENASE [NADP(+)]"/>
    <property type="match status" value="1"/>
</dbReference>
<dbReference type="EMBL" id="JAFBCV010000006">
    <property type="protein sequence ID" value="MBM7838909.1"/>
    <property type="molecule type" value="Genomic_DNA"/>
</dbReference>
<dbReference type="InterPro" id="IPR036291">
    <property type="entry name" value="NAD(P)-bd_dom_sf"/>
</dbReference>
<name>A0ABS2STQ5_9BACI</name>
<organism evidence="3 4">
    <name type="scientific">Shouchella xiaoxiensis</name>
    <dbReference type="NCBI Taxonomy" id="766895"/>
    <lineage>
        <taxon>Bacteria</taxon>
        <taxon>Bacillati</taxon>
        <taxon>Bacillota</taxon>
        <taxon>Bacilli</taxon>
        <taxon>Bacillales</taxon>
        <taxon>Bacillaceae</taxon>
        <taxon>Shouchella</taxon>
    </lineage>
</organism>
<reference evidence="3" key="1">
    <citation type="submission" date="2021-01" db="EMBL/GenBank/DDBJ databases">
        <title>Genomic Encyclopedia of Type Strains, Phase IV (KMG-IV): sequencing the most valuable type-strain genomes for metagenomic binning, comparative biology and taxonomic classification.</title>
        <authorList>
            <person name="Goeker M."/>
        </authorList>
    </citation>
    <scope>NUCLEOTIDE SEQUENCE</scope>
    <source>
        <strain evidence="3">DSM 21943</strain>
    </source>
</reference>
<proteinExistence type="predicted"/>
<gene>
    <name evidence="3" type="ORF">JOC54_002179</name>
</gene>
<feature type="domain" description="6-phosphogluconate dehydrogenase NADP-binding" evidence="2">
    <location>
        <begin position="2"/>
        <end position="148"/>
    </location>
</feature>
<dbReference type="InterPro" id="IPR006115">
    <property type="entry name" value="6PGDH_NADP-bd"/>
</dbReference>
<keyword evidence="4" id="KW-1185">Reference proteome</keyword>